<evidence type="ECO:0000313" key="3">
    <source>
        <dbReference type="Proteomes" id="UP001239213"/>
    </source>
</evidence>
<feature type="region of interest" description="Disordered" evidence="1">
    <location>
        <begin position="67"/>
        <end position="135"/>
    </location>
</feature>
<proteinExistence type="predicted"/>
<dbReference type="Proteomes" id="UP001239213">
    <property type="component" value="Unassembled WGS sequence"/>
</dbReference>
<organism evidence="2 3">
    <name type="scientific">Colletotrichum cuscutae</name>
    <dbReference type="NCBI Taxonomy" id="1209917"/>
    <lineage>
        <taxon>Eukaryota</taxon>
        <taxon>Fungi</taxon>
        <taxon>Dikarya</taxon>
        <taxon>Ascomycota</taxon>
        <taxon>Pezizomycotina</taxon>
        <taxon>Sordariomycetes</taxon>
        <taxon>Hypocreomycetidae</taxon>
        <taxon>Glomerellales</taxon>
        <taxon>Glomerellaceae</taxon>
        <taxon>Colletotrichum</taxon>
        <taxon>Colletotrichum acutatum species complex</taxon>
    </lineage>
</organism>
<reference evidence="2" key="1">
    <citation type="submission" date="2016-11" db="EMBL/GenBank/DDBJ databases">
        <title>The genome sequence of Colletotrichum cuscutae.</title>
        <authorList>
            <person name="Baroncelli R."/>
        </authorList>
    </citation>
    <scope>NUCLEOTIDE SEQUENCE</scope>
    <source>
        <strain evidence="2">IMI 304802</strain>
    </source>
</reference>
<protein>
    <submittedName>
        <fullName evidence="2">Uncharacterized protein</fullName>
    </submittedName>
</protein>
<evidence type="ECO:0000313" key="2">
    <source>
        <dbReference type="EMBL" id="KAK1463582.1"/>
    </source>
</evidence>
<sequence>SVTTQTAAPLSRLLPFFPRKTPISTANLVLGIPASRPSRASPKLRTASSLFSSLSRSVLFSLTYPLSRPAEPDLSSKRLNGFGKRVTGGRQPLCPKTLRAVPPPPPPPPPPLPPPPPTSQRFGKGGNRGRQTPLP</sequence>
<name>A0AAI9UWZ7_9PEZI</name>
<evidence type="ECO:0000256" key="1">
    <source>
        <dbReference type="SAM" id="MobiDB-lite"/>
    </source>
</evidence>
<feature type="non-terminal residue" evidence="2">
    <location>
        <position position="1"/>
    </location>
</feature>
<accession>A0AAI9UWZ7</accession>
<keyword evidence="3" id="KW-1185">Reference proteome</keyword>
<dbReference type="EMBL" id="MPDP01000267">
    <property type="protein sequence ID" value="KAK1463582.1"/>
    <property type="molecule type" value="Genomic_DNA"/>
</dbReference>
<comment type="caution">
    <text evidence="2">The sequence shown here is derived from an EMBL/GenBank/DDBJ whole genome shotgun (WGS) entry which is preliminary data.</text>
</comment>
<gene>
    <name evidence="2" type="ORF">CCUS01_08269</name>
</gene>
<feature type="compositionally biased region" description="Pro residues" evidence="1">
    <location>
        <begin position="101"/>
        <end position="118"/>
    </location>
</feature>
<dbReference type="AlphaFoldDB" id="A0AAI9UWZ7"/>